<dbReference type="InterPro" id="IPR019734">
    <property type="entry name" value="TPR_rpt"/>
</dbReference>
<dbReference type="Gene3D" id="1.25.40.10">
    <property type="entry name" value="Tetratricopeptide repeat domain"/>
    <property type="match status" value="3"/>
</dbReference>
<dbReference type="InterPro" id="IPR050498">
    <property type="entry name" value="Ycf3"/>
</dbReference>
<keyword evidence="5" id="KW-1185">Reference proteome</keyword>
<sequence>MTRFLMMLLVCGFVSAQGKKQLDAAEAKMKTGDFKAAISLYSDAIKAEPKNAKYYNKRAFAYSMDTDYDKAYEDYSTSIKLEPDSAILLYDRALFFFTVNALTEAKLDHDVALQKANGDKVLETRLLALNGDIRRNQGDLEGAVKDYKKVLESNPEDGLKFACITNIGAVLGRLNRNDEAISYLEEAVKTYPKVPSVYNNLGFRYLAKNDYAKALQIYDKAISLSPKVAADGTTEVSSKAKLQDNVSASLLYNNRGYAKMKLGDLNGAMSDVNQSISLSADNSYAFRNRALIYNEQNNVEAACQDVKKALELGFTKSYGDELENLKKLICK</sequence>
<reference evidence="4 5" key="1">
    <citation type="submission" date="2020-07" db="EMBL/GenBank/DDBJ databases">
        <authorList>
            <person name="Sun Q."/>
        </authorList>
    </citation>
    <scope>NUCLEOTIDE SEQUENCE [LARGE SCALE GENOMIC DNA]</scope>
    <source>
        <strain evidence="4 5">MAH-1</strain>
    </source>
</reference>
<dbReference type="RefSeq" id="WP_176006114.1">
    <property type="nucleotide sequence ID" value="NZ_JABWMI010000011.1"/>
</dbReference>
<name>A0A7Y9C6B8_9FLAO</name>
<evidence type="ECO:0000256" key="2">
    <source>
        <dbReference type="ARBA" id="ARBA00022803"/>
    </source>
</evidence>
<dbReference type="GO" id="GO:0009279">
    <property type="term" value="C:cell outer membrane"/>
    <property type="evidence" value="ECO:0007669"/>
    <property type="project" value="TreeGrafter"/>
</dbReference>
<dbReference type="Pfam" id="PF13431">
    <property type="entry name" value="TPR_17"/>
    <property type="match status" value="1"/>
</dbReference>
<evidence type="ECO:0000256" key="3">
    <source>
        <dbReference type="PROSITE-ProRule" id="PRU00339"/>
    </source>
</evidence>
<dbReference type="PROSITE" id="PS50293">
    <property type="entry name" value="TPR_REGION"/>
    <property type="match status" value="1"/>
</dbReference>
<evidence type="ECO:0000313" key="4">
    <source>
        <dbReference type="EMBL" id="NYA71299.1"/>
    </source>
</evidence>
<dbReference type="GO" id="GO:0046813">
    <property type="term" value="P:receptor-mediated virion attachment to host cell"/>
    <property type="evidence" value="ECO:0007669"/>
    <property type="project" value="TreeGrafter"/>
</dbReference>
<dbReference type="Proteomes" id="UP000535020">
    <property type="component" value="Unassembled WGS sequence"/>
</dbReference>
<feature type="repeat" description="TPR" evidence="3">
    <location>
        <begin position="52"/>
        <end position="85"/>
    </location>
</feature>
<proteinExistence type="predicted"/>
<dbReference type="Pfam" id="PF13432">
    <property type="entry name" value="TPR_16"/>
    <property type="match status" value="1"/>
</dbReference>
<dbReference type="EMBL" id="JACBJI010000004">
    <property type="protein sequence ID" value="NYA71299.1"/>
    <property type="molecule type" value="Genomic_DNA"/>
</dbReference>
<evidence type="ECO:0000313" key="5">
    <source>
        <dbReference type="Proteomes" id="UP000535020"/>
    </source>
</evidence>
<dbReference type="AlphaFoldDB" id="A0A7Y9C6B8"/>
<dbReference type="SUPFAM" id="SSF48452">
    <property type="entry name" value="TPR-like"/>
    <property type="match status" value="2"/>
</dbReference>
<protein>
    <submittedName>
        <fullName evidence="4">Tetratricopeptide repeat protein</fullName>
    </submittedName>
</protein>
<keyword evidence="1" id="KW-0677">Repeat</keyword>
<feature type="repeat" description="TPR" evidence="3">
    <location>
        <begin position="18"/>
        <end position="51"/>
    </location>
</feature>
<dbReference type="Pfam" id="PF13181">
    <property type="entry name" value="TPR_8"/>
    <property type="match status" value="2"/>
</dbReference>
<organism evidence="4 5">
    <name type="scientific">Flavobacterium agri</name>
    <dbReference type="NCBI Taxonomy" id="2743471"/>
    <lineage>
        <taxon>Bacteria</taxon>
        <taxon>Pseudomonadati</taxon>
        <taxon>Bacteroidota</taxon>
        <taxon>Flavobacteriia</taxon>
        <taxon>Flavobacteriales</taxon>
        <taxon>Flavobacteriaceae</taxon>
        <taxon>Flavobacterium</taxon>
    </lineage>
</organism>
<dbReference type="PROSITE" id="PS50005">
    <property type="entry name" value="TPR"/>
    <property type="match status" value="4"/>
</dbReference>
<dbReference type="InterPro" id="IPR011990">
    <property type="entry name" value="TPR-like_helical_dom_sf"/>
</dbReference>
<keyword evidence="2 3" id="KW-0802">TPR repeat</keyword>
<comment type="caution">
    <text evidence="4">The sequence shown here is derived from an EMBL/GenBank/DDBJ whole genome shotgun (WGS) entry which is preliminary data.</text>
</comment>
<feature type="repeat" description="TPR" evidence="3">
    <location>
        <begin position="124"/>
        <end position="157"/>
    </location>
</feature>
<dbReference type="PANTHER" id="PTHR44858">
    <property type="entry name" value="TETRATRICOPEPTIDE REPEAT PROTEIN 6"/>
    <property type="match status" value="1"/>
</dbReference>
<dbReference type="SMART" id="SM00028">
    <property type="entry name" value="TPR"/>
    <property type="match status" value="7"/>
</dbReference>
<accession>A0A7Y9C6B8</accession>
<evidence type="ECO:0000256" key="1">
    <source>
        <dbReference type="ARBA" id="ARBA00022737"/>
    </source>
</evidence>
<dbReference type="PANTHER" id="PTHR44858:SF1">
    <property type="entry name" value="UDP-N-ACETYLGLUCOSAMINE--PEPTIDE N-ACETYLGLUCOSAMINYLTRANSFERASE SPINDLY-RELATED"/>
    <property type="match status" value="1"/>
</dbReference>
<feature type="repeat" description="TPR" evidence="3">
    <location>
        <begin position="195"/>
        <end position="228"/>
    </location>
</feature>
<gene>
    <name evidence="4" type="ORF">HZF10_10235</name>
</gene>